<dbReference type="InterPro" id="IPR027417">
    <property type="entry name" value="P-loop_NTPase"/>
</dbReference>
<dbReference type="Pfam" id="PF00071">
    <property type="entry name" value="Ras"/>
    <property type="match status" value="1"/>
</dbReference>
<dbReference type="PRINTS" id="PR00449">
    <property type="entry name" value="RASTRNSFRMNG"/>
</dbReference>
<evidence type="ECO:0000313" key="3">
    <source>
        <dbReference type="EMBL" id="KAJ6253406.1"/>
    </source>
</evidence>
<keyword evidence="1" id="KW-0547">Nucleotide-binding</keyword>
<dbReference type="FunFam" id="3.40.50.300:FF:000808">
    <property type="entry name" value="Small GTP-binding protein, putative"/>
    <property type="match status" value="1"/>
</dbReference>
<evidence type="ECO:0000313" key="4">
    <source>
        <dbReference type="Proteomes" id="UP001146793"/>
    </source>
</evidence>
<accession>A0AAV7YT45</accession>
<dbReference type="InterPro" id="IPR005225">
    <property type="entry name" value="Small_GTP-bd"/>
</dbReference>
<dbReference type="AlphaFoldDB" id="A0AAV7YT45"/>
<comment type="caution">
    <text evidence="2">The sequence shown here is derived from an EMBL/GenBank/DDBJ whole genome shotgun (WGS) entry which is preliminary data.</text>
</comment>
<dbReference type="CDD" id="cd01860">
    <property type="entry name" value="Rab5_related"/>
    <property type="match status" value="1"/>
</dbReference>
<evidence type="ECO:0000313" key="2">
    <source>
        <dbReference type="EMBL" id="KAJ3432006.1"/>
    </source>
</evidence>
<organism evidence="2 4">
    <name type="scientific">Anaeramoeba flamelloides</name>
    <dbReference type="NCBI Taxonomy" id="1746091"/>
    <lineage>
        <taxon>Eukaryota</taxon>
        <taxon>Metamonada</taxon>
        <taxon>Anaeramoebidae</taxon>
        <taxon>Anaeramoeba</taxon>
    </lineage>
</organism>
<protein>
    <submittedName>
        <fullName evidence="2">Ras-related protein rab-5c</fullName>
    </submittedName>
</protein>
<dbReference type="EMBL" id="JANTQA010000047">
    <property type="protein sequence ID" value="KAJ3432006.1"/>
    <property type="molecule type" value="Genomic_DNA"/>
</dbReference>
<dbReference type="InterPro" id="IPR001806">
    <property type="entry name" value="Small_GTPase"/>
</dbReference>
<dbReference type="SMART" id="SM00176">
    <property type="entry name" value="RAN"/>
    <property type="match status" value="1"/>
</dbReference>
<gene>
    <name evidence="2" type="ORF">M0812_20935</name>
    <name evidence="3" type="ORF">M0813_01455</name>
</gene>
<dbReference type="PROSITE" id="PS51420">
    <property type="entry name" value="RHO"/>
    <property type="match status" value="1"/>
</dbReference>
<reference evidence="3" key="1">
    <citation type="submission" date="2022-08" db="EMBL/GenBank/DDBJ databases">
        <title>Novel sulfate-reducing endosymbionts in the free-living metamonad Anaeramoeba.</title>
        <authorList>
            <person name="Jerlstrom-Hultqvist J."/>
            <person name="Cepicka I."/>
            <person name="Gallot-Lavallee L."/>
            <person name="Salas-Leiva D."/>
            <person name="Curtis B.A."/>
            <person name="Zahonova K."/>
            <person name="Pipaliya S."/>
            <person name="Dacks J."/>
            <person name="Roger A.J."/>
        </authorList>
    </citation>
    <scope>NUCLEOTIDE SEQUENCE</scope>
    <source>
        <strain evidence="3">Schooner1</strain>
    </source>
</reference>
<evidence type="ECO:0000313" key="5">
    <source>
        <dbReference type="Proteomes" id="UP001150062"/>
    </source>
</evidence>
<name>A0AAV7YT45_9EUKA</name>
<dbReference type="Gene3D" id="3.40.50.300">
    <property type="entry name" value="P-loop containing nucleotide triphosphate hydrolases"/>
    <property type="match status" value="1"/>
</dbReference>
<dbReference type="SMART" id="SM00175">
    <property type="entry name" value="RAB"/>
    <property type="match status" value="1"/>
</dbReference>
<dbReference type="SUPFAM" id="SSF52540">
    <property type="entry name" value="P-loop containing nucleoside triphosphate hydrolases"/>
    <property type="match status" value="1"/>
</dbReference>
<dbReference type="PANTHER" id="PTHR47978">
    <property type="match status" value="1"/>
</dbReference>
<dbReference type="PROSITE" id="PS51419">
    <property type="entry name" value="RAB"/>
    <property type="match status" value="1"/>
</dbReference>
<keyword evidence="5" id="KW-1185">Reference proteome</keyword>
<dbReference type="Proteomes" id="UP001150062">
    <property type="component" value="Unassembled WGS sequence"/>
</dbReference>
<dbReference type="GO" id="GO:0005525">
    <property type="term" value="F:GTP binding"/>
    <property type="evidence" value="ECO:0007669"/>
    <property type="project" value="InterPro"/>
</dbReference>
<proteinExistence type="predicted"/>
<dbReference type="SMART" id="SM00173">
    <property type="entry name" value="RAS"/>
    <property type="match status" value="1"/>
</dbReference>
<evidence type="ECO:0000256" key="1">
    <source>
        <dbReference type="ARBA" id="ARBA00022741"/>
    </source>
</evidence>
<dbReference type="SMART" id="SM00174">
    <property type="entry name" value="RHO"/>
    <property type="match status" value="1"/>
</dbReference>
<dbReference type="NCBIfam" id="TIGR00231">
    <property type="entry name" value="small_GTP"/>
    <property type="match status" value="1"/>
</dbReference>
<dbReference type="GO" id="GO:0003924">
    <property type="term" value="F:GTPase activity"/>
    <property type="evidence" value="ECO:0007669"/>
    <property type="project" value="InterPro"/>
</dbReference>
<dbReference type="PROSITE" id="PS51421">
    <property type="entry name" value="RAS"/>
    <property type="match status" value="1"/>
</dbReference>
<dbReference type="EMBL" id="JAOAOG010000032">
    <property type="protein sequence ID" value="KAJ6253406.1"/>
    <property type="molecule type" value="Genomic_DNA"/>
</dbReference>
<reference evidence="2" key="2">
    <citation type="submission" date="2022-08" db="EMBL/GenBank/DDBJ databases">
        <title>Novel sulphate-reducing endosymbionts in the free-living metamonad Anaeramoeba.</title>
        <authorList>
            <person name="Jerlstrom-Hultqvist J."/>
            <person name="Cepicka I."/>
            <person name="Gallot-Lavallee L."/>
            <person name="Salas-Leiva D."/>
            <person name="Curtis B.A."/>
            <person name="Zahonova K."/>
            <person name="Pipaliya S."/>
            <person name="Dacks J."/>
            <person name="Roger A.J."/>
        </authorList>
    </citation>
    <scope>NUCLEOTIDE SEQUENCE</scope>
    <source>
        <strain evidence="2">Busselton2</strain>
    </source>
</reference>
<sequence length="209" mass="23756">MSSKLPTYSFKIVILGESAVGKTSLLLRFHKNQFSTDLESTIGASHVQKSINTTDCQMQLLIWDTAGQEQYHSLAPMYYRGARGALIAYDRTSYKSFERAKNWIKEIQKKGSPNVRIVLVGNKVDLEKQEVKSSEALNYAKENDMLFFETSAKTGEGVQEAFLALVKLLPKKEGEQEEDVKKNDQDNENFLYLHNMTQNKKKKNNDGCC</sequence>
<dbReference type="PROSITE" id="PS51417">
    <property type="entry name" value="ARF"/>
    <property type="match status" value="1"/>
</dbReference>
<dbReference type="Proteomes" id="UP001146793">
    <property type="component" value="Unassembled WGS sequence"/>
</dbReference>